<protein>
    <submittedName>
        <fullName evidence="3">Guanine phosphoribosyltransferase</fullName>
    </submittedName>
</protein>
<dbReference type="GO" id="GO:0000287">
    <property type="term" value="F:magnesium ion binding"/>
    <property type="evidence" value="ECO:0007669"/>
    <property type="project" value="TreeGrafter"/>
</dbReference>
<reference evidence="3 4" key="1">
    <citation type="submission" date="2019-05" db="EMBL/GenBank/DDBJ databases">
        <title>The compact genome of Giardia muris reveals important steps in the evolution of intestinal protozoan parasites.</title>
        <authorList>
            <person name="Xu F."/>
            <person name="Jimenez-Gonzalez A."/>
            <person name="Einarsson E."/>
            <person name="Astvaldsson A."/>
            <person name="Peirasmaki D."/>
            <person name="Eckmann L."/>
            <person name="Andersson J.O."/>
            <person name="Svard S.G."/>
            <person name="Jerlstrom-Hultqvist J."/>
        </authorList>
    </citation>
    <scope>NUCLEOTIDE SEQUENCE [LARGE SCALE GENOMIC DNA]</scope>
    <source>
        <strain evidence="3 4">Roberts-Thomson</strain>
    </source>
</reference>
<sequence length="221" mass="24845">MRASFLATIGDISEEEARDYAILITRDECDLIVREVARKLNDYYASRLDDKPVHLLGLLTGAFYFIALLLPHLRFPYHVHFVKVSSYSGQVQQNVKLDVTDIPALGKTEHVVIIDELIDSGNTVYAIKAHVPHAVVCAAFARQASDREGATSRDFTPEFCGYSELPNPAWLIGFGLDDLGIRRGWPHIFVKGGDQEAIFEFRGRFTRALDELRASLPVPNW</sequence>
<dbReference type="GO" id="GO:0046100">
    <property type="term" value="P:hypoxanthine metabolic process"/>
    <property type="evidence" value="ECO:0007669"/>
    <property type="project" value="TreeGrafter"/>
</dbReference>
<keyword evidence="1" id="KW-0812">Transmembrane</keyword>
<dbReference type="GO" id="GO:0006178">
    <property type="term" value="P:guanine salvage"/>
    <property type="evidence" value="ECO:0007669"/>
    <property type="project" value="TreeGrafter"/>
</dbReference>
<dbReference type="GO" id="GO:0004422">
    <property type="term" value="F:hypoxanthine phosphoribosyltransferase activity"/>
    <property type="evidence" value="ECO:0007669"/>
    <property type="project" value="TreeGrafter"/>
</dbReference>
<dbReference type="AlphaFoldDB" id="A0A4Z1T843"/>
<dbReference type="OrthoDB" id="9449045at2759"/>
<dbReference type="GO" id="GO:0032263">
    <property type="term" value="P:GMP salvage"/>
    <property type="evidence" value="ECO:0007669"/>
    <property type="project" value="TreeGrafter"/>
</dbReference>
<feature type="transmembrane region" description="Helical" evidence="1">
    <location>
        <begin position="53"/>
        <end position="73"/>
    </location>
</feature>
<name>A0A4Z1T843_GIAMU</name>
<dbReference type="EMBL" id="VDLU01000002">
    <property type="protein sequence ID" value="TNJ28661.1"/>
    <property type="molecule type" value="Genomic_DNA"/>
</dbReference>
<evidence type="ECO:0000256" key="1">
    <source>
        <dbReference type="SAM" id="Phobius"/>
    </source>
</evidence>
<comment type="caution">
    <text evidence="3">The sequence shown here is derived from an EMBL/GenBank/DDBJ whole genome shotgun (WGS) entry which is preliminary data.</text>
</comment>
<keyword evidence="4" id="KW-1185">Reference proteome</keyword>
<organism evidence="3 4">
    <name type="scientific">Giardia muris</name>
    <dbReference type="NCBI Taxonomy" id="5742"/>
    <lineage>
        <taxon>Eukaryota</taxon>
        <taxon>Metamonada</taxon>
        <taxon>Diplomonadida</taxon>
        <taxon>Hexamitidae</taxon>
        <taxon>Giardiinae</taxon>
        <taxon>Giardia</taxon>
    </lineage>
</organism>
<dbReference type="SUPFAM" id="SSF53271">
    <property type="entry name" value="PRTase-like"/>
    <property type="match status" value="1"/>
</dbReference>
<dbReference type="GO" id="GO:0005829">
    <property type="term" value="C:cytosol"/>
    <property type="evidence" value="ECO:0007669"/>
    <property type="project" value="TreeGrafter"/>
</dbReference>
<dbReference type="InterPro" id="IPR029057">
    <property type="entry name" value="PRTase-like"/>
</dbReference>
<evidence type="ECO:0000313" key="4">
    <source>
        <dbReference type="Proteomes" id="UP000315496"/>
    </source>
</evidence>
<dbReference type="Gene3D" id="3.40.50.2020">
    <property type="match status" value="1"/>
</dbReference>
<dbReference type="CDD" id="cd06223">
    <property type="entry name" value="PRTases_typeI"/>
    <property type="match status" value="1"/>
</dbReference>
<keyword evidence="3" id="KW-0808">Transferase</keyword>
<keyword evidence="3" id="KW-0328">Glycosyltransferase</keyword>
<dbReference type="Proteomes" id="UP000315496">
    <property type="component" value="Chromosome 2"/>
</dbReference>
<proteinExistence type="predicted"/>
<keyword evidence="1" id="KW-0472">Membrane</keyword>
<dbReference type="GO" id="GO:0032264">
    <property type="term" value="P:IMP salvage"/>
    <property type="evidence" value="ECO:0007669"/>
    <property type="project" value="TreeGrafter"/>
</dbReference>
<dbReference type="InterPro" id="IPR050408">
    <property type="entry name" value="HGPRT"/>
</dbReference>
<evidence type="ECO:0000259" key="2">
    <source>
        <dbReference type="Pfam" id="PF00156"/>
    </source>
</evidence>
<gene>
    <name evidence="3" type="ORF">GMRT_13186</name>
</gene>
<dbReference type="PANTHER" id="PTHR43340">
    <property type="entry name" value="HYPOXANTHINE-GUANINE PHOSPHORIBOSYLTRANSFERASE"/>
    <property type="match status" value="1"/>
</dbReference>
<dbReference type="PANTHER" id="PTHR43340:SF1">
    <property type="entry name" value="HYPOXANTHINE PHOSPHORIBOSYLTRANSFERASE"/>
    <property type="match status" value="1"/>
</dbReference>
<evidence type="ECO:0000313" key="3">
    <source>
        <dbReference type="EMBL" id="TNJ28661.1"/>
    </source>
</evidence>
<keyword evidence="1" id="KW-1133">Transmembrane helix</keyword>
<dbReference type="VEuPathDB" id="GiardiaDB:GMRT_13186"/>
<dbReference type="InterPro" id="IPR000836">
    <property type="entry name" value="PRTase_dom"/>
</dbReference>
<dbReference type="Pfam" id="PF00156">
    <property type="entry name" value="Pribosyltran"/>
    <property type="match status" value="1"/>
</dbReference>
<accession>A0A4Z1T843</accession>
<feature type="domain" description="Phosphoribosyltransferase" evidence="2">
    <location>
        <begin position="32"/>
        <end position="177"/>
    </location>
</feature>